<dbReference type="EMBL" id="CP007035">
    <property type="protein sequence ID" value="AHF17136.1"/>
    <property type="molecule type" value="Genomic_DNA"/>
</dbReference>
<dbReference type="RefSeq" id="WP_008583902.1">
    <property type="nucleotide sequence ID" value="NZ_CP007035.1"/>
</dbReference>
<keyword evidence="3" id="KW-1185">Reference proteome</keyword>
<name>W0F6Y8_9BACT</name>
<keyword evidence="1" id="KW-0732">Signal</keyword>
<dbReference type="HOGENOM" id="CLU_733262_0_0_10"/>
<evidence type="ECO:0000313" key="3">
    <source>
        <dbReference type="Proteomes" id="UP000003586"/>
    </source>
</evidence>
<feature type="chain" id="PRO_5004789141" evidence="1">
    <location>
        <begin position="24"/>
        <end position="377"/>
    </location>
</feature>
<gene>
    <name evidence="2" type="ORF">NIASO_02355</name>
</gene>
<dbReference type="AlphaFoldDB" id="W0F6Y8"/>
<organism evidence="2 3">
    <name type="scientific">Niabella soli DSM 19437</name>
    <dbReference type="NCBI Taxonomy" id="929713"/>
    <lineage>
        <taxon>Bacteria</taxon>
        <taxon>Pseudomonadati</taxon>
        <taxon>Bacteroidota</taxon>
        <taxon>Chitinophagia</taxon>
        <taxon>Chitinophagales</taxon>
        <taxon>Chitinophagaceae</taxon>
        <taxon>Niabella</taxon>
    </lineage>
</organism>
<evidence type="ECO:0000256" key="1">
    <source>
        <dbReference type="SAM" id="SignalP"/>
    </source>
</evidence>
<dbReference type="STRING" id="929713.NIASO_02355"/>
<dbReference type="KEGG" id="nso:NIASO_02355"/>
<proteinExistence type="predicted"/>
<evidence type="ECO:0000313" key="2">
    <source>
        <dbReference type="EMBL" id="AHF17136.1"/>
    </source>
</evidence>
<protein>
    <submittedName>
        <fullName evidence="2">Uncharacterized protein</fullName>
    </submittedName>
</protein>
<sequence length="377" mass="42875">MKACYRNLWMAACVLLFCTPARAQGKIENVPDAWGILKRSDNVRQFISNFKALPATKVASLARTANAVMDIICRLPQVNAPTGYNTHVNVSAADQGMKERAPSLNVFCYLRNLTHDPRYTGIKESMDGADLYFNINGFDFFNQFGNFWQDCDKAKVPLFFEAPLITDSTGDYLEIRRDGTPVRFVCAGKKPLLIPLTRREYVQFLIAREKFYITDDEKSIRELENNQKETQQTLAHPPSYLTADVRTALAAGAKTQEQQERQFQDRVKKGQEKLNRYQEYLKNLQPPEAAAPARLDKNWKSDEFGGLEQLLPAGRKEGILLNKINPDYYTGAPAARMILVYYAWPTAGFEKDPDYVQQAALDIFKGLDYHALKLSMQ</sequence>
<accession>W0F6Y8</accession>
<dbReference type="Proteomes" id="UP000003586">
    <property type="component" value="Chromosome"/>
</dbReference>
<dbReference type="OrthoDB" id="1492733at2"/>
<reference evidence="2 3" key="1">
    <citation type="submission" date="2013-12" db="EMBL/GenBank/DDBJ databases">
        <authorList>
            <consortium name="DOE Joint Genome Institute"/>
            <person name="Eisen J."/>
            <person name="Huntemann M."/>
            <person name="Han J."/>
            <person name="Chen A."/>
            <person name="Kyrpides N."/>
            <person name="Mavromatis K."/>
            <person name="Markowitz V."/>
            <person name="Palaniappan K."/>
            <person name="Ivanova N."/>
            <person name="Schaumberg A."/>
            <person name="Pati A."/>
            <person name="Liolios K."/>
            <person name="Nordberg H.P."/>
            <person name="Cantor M.N."/>
            <person name="Hua S.X."/>
            <person name="Woyke T."/>
        </authorList>
    </citation>
    <scope>NUCLEOTIDE SEQUENCE [LARGE SCALE GENOMIC DNA]</scope>
    <source>
        <strain evidence="3">DSM 19437</strain>
    </source>
</reference>
<feature type="signal peptide" evidence="1">
    <location>
        <begin position="1"/>
        <end position="23"/>
    </location>
</feature>